<evidence type="ECO:0000256" key="1">
    <source>
        <dbReference type="ARBA" id="ARBA00004651"/>
    </source>
</evidence>
<evidence type="ECO:0000256" key="7">
    <source>
        <dbReference type="SAM" id="Phobius"/>
    </source>
</evidence>
<dbReference type="RefSeq" id="WP_187529742.1">
    <property type="nucleotide sequence ID" value="NZ_CP060724.1"/>
</dbReference>
<feature type="transmembrane region" description="Helical" evidence="7">
    <location>
        <begin position="138"/>
        <end position="162"/>
    </location>
</feature>
<keyword evidence="4 7" id="KW-0812">Transmembrane</keyword>
<dbReference type="EMBL" id="CP060724">
    <property type="protein sequence ID" value="QNN75914.1"/>
    <property type="molecule type" value="Genomic_DNA"/>
</dbReference>
<dbReference type="Pfam" id="PF07690">
    <property type="entry name" value="MFS_1"/>
    <property type="match status" value="1"/>
</dbReference>
<dbReference type="GO" id="GO:0022857">
    <property type="term" value="F:transmembrane transporter activity"/>
    <property type="evidence" value="ECO:0007669"/>
    <property type="project" value="InterPro"/>
</dbReference>
<dbReference type="GO" id="GO:0005886">
    <property type="term" value="C:plasma membrane"/>
    <property type="evidence" value="ECO:0007669"/>
    <property type="project" value="UniProtKB-SubCell"/>
</dbReference>
<comment type="subcellular location">
    <subcellularLocation>
        <location evidence="1">Cell membrane</location>
        <topology evidence="1">Multi-pass membrane protein</topology>
    </subcellularLocation>
</comment>
<dbReference type="PROSITE" id="PS50850">
    <property type="entry name" value="MFS"/>
    <property type="match status" value="1"/>
</dbReference>
<gene>
    <name evidence="9" type="ORF">H9L19_03395</name>
</gene>
<dbReference type="InterPro" id="IPR050171">
    <property type="entry name" value="MFS_Transporters"/>
</dbReference>
<name>A0A7G9T739_9LACO</name>
<proteinExistence type="predicted"/>
<sequence length="410" mass="44744">MREFMSFDRNLKLRTLTVFLTVLLGSAVGPNMTIYYVRYFGAFITGMLLLLIAVSGFFAGLVGGYLSDKIGRKPVMLVAAAMMIGGYFIAMLMNSPWITNHHVTYIGFFMASVGASFADPAEQAMMIDASTTENRNFVFALIYWVINIGVMIGAAIGGWFFQAYLFELMLALVGVGLINGAIVLFLMSETYVPTVQEQTTFFDGVKSYVSVLADRRFLLFLIGSVAAITVMMQPDYYLATHLGESFKTTMIYGVSIYGQRMLSLMMILNTAMIVLIFGVVTRLMSRLSLTMAFALGMMIQGIGFAVAFLVNSFWPALLATVIFTVGEMMNVAPSQTIRAKLMNPTQLGAYSGAFSASRPVGMMVASGMVSMSQRIGNVGCALLIIGITILATYLVLKADRMPANFVGLDE</sequence>
<feature type="transmembrane region" description="Helical" evidence="7">
    <location>
        <begin position="40"/>
        <end position="63"/>
    </location>
</feature>
<dbReference type="Gene3D" id="1.20.1250.20">
    <property type="entry name" value="MFS general substrate transporter like domains"/>
    <property type="match status" value="1"/>
</dbReference>
<dbReference type="AlphaFoldDB" id="A0A7G9T739"/>
<dbReference type="KEGG" id="wdi:H9L19_03395"/>
<keyword evidence="3" id="KW-1003">Cell membrane</keyword>
<dbReference type="InterPro" id="IPR005829">
    <property type="entry name" value="Sugar_transporter_CS"/>
</dbReference>
<keyword evidence="5 7" id="KW-1133">Transmembrane helix</keyword>
<reference evidence="9 10" key="1">
    <citation type="submission" date="2020-08" db="EMBL/GenBank/DDBJ databases">
        <title>Genome sequence of Weissella diestrammenae KACC 16890T.</title>
        <authorList>
            <person name="Hyun D.-W."/>
            <person name="Bae J.-W."/>
        </authorList>
    </citation>
    <scope>NUCLEOTIDE SEQUENCE [LARGE SCALE GENOMIC DNA]</scope>
    <source>
        <strain evidence="9 10">KACC 16890</strain>
    </source>
</reference>
<dbReference type="SUPFAM" id="SSF103473">
    <property type="entry name" value="MFS general substrate transporter"/>
    <property type="match status" value="1"/>
</dbReference>
<keyword evidence="6 7" id="KW-0472">Membrane</keyword>
<feature type="transmembrane region" description="Helical" evidence="7">
    <location>
        <begin position="375"/>
        <end position="396"/>
    </location>
</feature>
<dbReference type="InterPro" id="IPR020846">
    <property type="entry name" value="MFS_dom"/>
</dbReference>
<evidence type="ECO:0000259" key="8">
    <source>
        <dbReference type="PROSITE" id="PS50850"/>
    </source>
</evidence>
<keyword evidence="10" id="KW-1185">Reference proteome</keyword>
<evidence type="ECO:0000256" key="2">
    <source>
        <dbReference type="ARBA" id="ARBA00022448"/>
    </source>
</evidence>
<protein>
    <submittedName>
        <fullName evidence="9">MFS transporter</fullName>
    </submittedName>
</protein>
<feature type="transmembrane region" description="Helical" evidence="7">
    <location>
        <begin position="99"/>
        <end position="118"/>
    </location>
</feature>
<evidence type="ECO:0000256" key="4">
    <source>
        <dbReference type="ARBA" id="ARBA00022692"/>
    </source>
</evidence>
<organism evidence="9 10">
    <name type="scientific">Weissella diestrammenae</name>
    <dbReference type="NCBI Taxonomy" id="1162633"/>
    <lineage>
        <taxon>Bacteria</taxon>
        <taxon>Bacillati</taxon>
        <taxon>Bacillota</taxon>
        <taxon>Bacilli</taxon>
        <taxon>Lactobacillales</taxon>
        <taxon>Lactobacillaceae</taxon>
        <taxon>Weissella</taxon>
    </lineage>
</organism>
<accession>A0A7G9T739</accession>
<dbReference type="InterPro" id="IPR036259">
    <property type="entry name" value="MFS_trans_sf"/>
</dbReference>
<dbReference type="PANTHER" id="PTHR23517">
    <property type="entry name" value="RESISTANCE PROTEIN MDTM, PUTATIVE-RELATED-RELATED"/>
    <property type="match status" value="1"/>
</dbReference>
<evidence type="ECO:0000256" key="5">
    <source>
        <dbReference type="ARBA" id="ARBA00022989"/>
    </source>
</evidence>
<feature type="transmembrane region" description="Helical" evidence="7">
    <location>
        <begin position="168"/>
        <end position="187"/>
    </location>
</feature>
<feature type="domain" description="Major facilitator superfamily (MFS) profile" evidence="8">
    <location>
        <begin position="10"/>
        <end position="404"/>
    </location>
</feature>
<evidence type="ECO:0000313" key="10">
    <source>
        <dbReference type="Proteomes" id="UP000515800"/>
    </source>
</evidence>
<feature type="transmembrane region" description="Helical" evidence="7">
    <location>
        <begin position="75"/>
        <end position="93"/>
    </location>
</feature>
<dbReference type="Proteomes" id="UP000515800">
    <property type="component" value="Chromosome"/>
</dbReference>
<dbReference type="InterPro" id="IPR011701">
    <property type="entry name" value="MFS"/>
</dbReference>
<dbReference type="PROSITE" id="PS00216">
    <property type="entry name" value="SUGAR_TRANSPORT_1"/>
    <property type="match status" value="1"/>
</dbReference>
<feature type="transmembrane region" description="Helical" evidence="7">
    <location>
        <begin position="257"/>
        <end position="280"/>
    </location>
</feature>
<keyword evidence="2" id="KW-0813">Transport</keyword>
<evidence type="ECO:0000256" key="6">
    <source>
        <dbReference type="ARBA" id="ARBA00023136"/>
    </source>
</evidence>
<feature type="transmembrane region" description="Helical" evidence="7">
    <location>
        <begin position="217"/>
        <end position="237"/>
    </location>
</feature>
<feature type="transmembrane region" description="Helical" evidence="7">
    <location>
        <begin position="313"/>
        <end position="332"/>
    </location>
</feature>
<dbReference type="PANTHER" id="PTHR23517:SF3">
    <property type="entry name" value="INTEGRAL MEMBRANE TRANSPORT PROTEIN"/>
    <property type="match status" value="1"/>
</dbReference>
<evidence type="ECO:0000313" key="9">
    <source>
        <dbReference type="EMBL" id="QNN75914.1"/>
    </source>
</evidence>
<evidence type="ECO:0000256" key="3">
    <source>
        <dbReference type="ARBA" id="ARBA00022475"/>
    </source>
</evidence>